<proteinExistence type="predicted"/>
<protein>
    <submittedName>
        <fullName evidence="1">Uncharacterized protein</fullName>
    </submittedName>
</protein>
<accession>A0A0N4W271</accession>
<dbReference type="AlphaFoldDB" id="A0A0N4W271"/>
<sequence>LSARTSSDRIYLEENTVNTPNSMEIGRAGSACCAITKRSIVNPSPVTMAT</sequence>
<dbReference type="WBParaSite" id="HPLM_0000379001-mRNA-1">
    <property type="protein sequence ID" value="HPLM_0000379001-mRNA-1"/>
    <property type="gene ID" value="HPLM_0000379001"/>
</dbReference>
<organism evidence="1">
    <name type="scientific">Haemonchus placei</name>
    <name type="common">Barber's pole worm</name>
    <dbReference type="NCBI Taxonomy" id="6290"/>
    <lineage>
        <taxon>Eukaryota</taxon>
        <taxon>Metazoa</taxon>
        <taxon>Ecdysozoa</taxon>
        <taxon>Nematoda</taxon>
        <taxon>Chromadorea</taxon>
        <taxon>Rhabditida</taxon>
        <taxon>Rhabditina</taxon>
        <taxon>Rhabditomorpha</taxon>
        <taxon>Strongyloidea</taxon>
        <taxon>Trichostrongylidae</taxon>
        <taxon>Haemonchus</taxon>
    </lineage>
</organism>
<reference evidence="1" key="1">
    <citation type="submission" date="2017-02" db="UniProtKB">
        <authorList>
            <consortium name="WormBaseParasite"/>
        </authorList>
    </citation>
    <scope>IDENTIFICATION</scope>
</reference>
<evidence type="ECO:0000313" key="1">
    <source>
        <dbReference type="WBParaSite" id="HPLM_0000379001-mRNA-1"/>
    </source>
</evidence>
<name>A0A0N4W271_HAEPC</name>